<sequence>MGPTPLVSLLSLRINNLHRPFIFHSFFLFLTHTHIMDVFIPQDYVIKRRMEKKEASPKRSHRNANATETATHNTASSSTHSLFLSNAFPLLADNLLFTSLSA</sequence>
<protein>
    <submittedName>
        <fullName evidence="2">Uncharacterized protein</fullName>
    </submittedName>
</protein>
<dbReference type="Proteomes" id="UP001367508">
    <property type="component" value="Unassembled WGS sequence"/>
</dbReference>
<feature type="region of interest" description="Disordered" evidence="1">
    <location>
        <begin position="51"/>
        <end position="78"/>
    </location>
</feature>
<accession>A0AAN9MQA0</accession>
<evidence type="ECO:0000313" key="3">
    <source>
        <dbReference type="Proteomes" id="UP001367508"/>
    </source>
</evidence>
<reference evidence="2 3" key="1">
    <citation type="submission" date="2024-01" db="EMBL/GenBank/DDBJ databases">
        <title>The genomes of 5 underutilized Papilionoideae crops provide insights into root nodulation and disease resistanc.</title>
        <authorList>
            <person name="Jiang F."/>
        </authorList>
    </citation>
    <scope>NUCLEOTIDE SEQUENCE [LARGE SCALE GENOMIC DNA]</scope>
    <source>
        <strain evidence="2">LVBAO_FW01</strain>
        <tissue evidence="2">Leaves</tissue>
    </source>
</reference>
<evidence type="ECO:0000313" key="2">
    <source>
        <dbReference type="EMBL" id="KAK7358636.1"/>
    </source>
</evidence>
<name>A0AAN9MQA0_CANGL</name>
<feature type="compositionally biased region" description="Low complexity" evidence="1">
    <location>
        <begin position="63"/>
        <end position="78"/>
    </location>
</feature>
<organism evidence="2 3">
    <name type="scientific">Canavalia gladiata</name>
    <name type="common">Sword bean</name>
    <name type="synonym">Dolichos gladiatus</name>
    <dbReference type="NCBI Taxonomy" id="3824"/>
    <lineage>
        <taxon>Eukaryota</taxon>
        <taxon>Viridiplantae</taxon>
        <taxon>Streptophyta</taxon>
        <taxon>Embryophyta</taxon>
        <taxon>Tracheophyta</taxon>
        <taxon>Spermatophyta</taxon>
        <taxon>Magnoliopsida</taxon>
        <taxon>eudicotyledons</taxon>
        <taxon>Gunneridae</taxon>
        <taxon>Pentapetalae</taxon>
        <taxon>rosids</taxon>
        <taxon>fabids</taxon>
        <taxon>Fabales</taxon>
        <taxon>Fabaceae</taxon>
        <taxon>Papilionoideae</taxon>
        <taxon>50 kb inversion clade</taxon>
        <taxon>NPAAA clade</taxon>
        <taxon>indigoferoid/millettioid clade</taxon>
        <taxon>Phaseoleae</taxon>
        <taxon>Canavalia</taxon>
    </lineage>
</organism>
<dbReference type="AlphaFoldDB" id="A0AAN9MQA0"/>
<evidence type="ECO:0000256" key="1">
    <source>
        <dbReference type="SAM" id="MobiDB-lite"/>
    </source>
</evidence>
<comment type="caution">
    <text evidence="2">The sequence shown here is derived from an EMBL/GenBank/DDBJ whole genome shotgun (WGS) entry which is preliminary data.</text>
</comment>
<keyword evidence="3" id="KW-1185">Reference proteome</keyword>
<gene>
    <name evidence="2" type="ORF">VNO77_00574</name>
</gene>
<dbReference type="EMBL" id="JAYMYQ010000001">
    <property type="protein sequence ID" value="KAK7358636.1"/>
    <property type="molecule type" value="Genomic_DNA"/>
</dbReference>
<proteinExistence type="predicted"/>